<dbReference type="EMBL" id="CP086322">
    <property type="protein sequence ID" value="UQA96891.1"/>
    <property type="molecule type" value="Genomic_DNA"/>
</dbReference>
<sequence>MGPDEIAATLDDWSLTFVGNDSDEISRIPEKWRPIALSADAESRRRTALSLWNQSFLDLLPEFAEVLNAHCVDVRVCMTDDSPVLAYVLETDDGELVSWVGYDPGTFEEPDFWESFPEPVQVFLRQVHAGFASASTDSFGVARPMEMGTIAELADFPDGVPGWDDDARIPSTRLLQITTDGGILKYCLSPDIAVGKIALVYEGDIDPKDFGQELDELLMSRFEDPS</sequence>
<dbReference type="Proteomes" id="UP000830115">
    <property type="component" value="Chromosome"/>
</dbReference>
<evidence type="ECO:0008006" key="3">
    <source>
        <dbReference type="Google" id="ProtNLM"/>
    </source>
</evidence>
<gene>
    <name evidence="1" type="ORF">K9S39_37965</name>
</gene>
<dbReference type="RefSeq" id="WP_248867810.1">
    <property type="nucleotide sequence ID" value="NZ_CP086322.1"/>
</dbReference>
<accession>A0ABY4MGG0</accession>
<evidence type="ECO:0000313" key="2">
    <source>
        <dbReference type="Proteomes" id="UP000830115"/>
    </source>
</evidence>
<name>A0ABY4MGG0_9ACTN</name>
<evidence type="ECO:0000313" key="1">
    <source>
        <dbReference type="EMBL" id="UQA96891.1"/>
    </source>
</evidence>
<protein>
    <recommendedName>
        <fullName evidence="3">SUKH-3 immunity protein of toxin-antitoxin system</fullName>
    </recommendedName>
</protein>
<proteinExistence type="predicted"/>
<keyword evidence="2" id="KW-1185">Reference proteome</keyword>
<organism evidence="1 2">
    <name type="scientific">Streptomyces halobius</name>
    <dbReference type="NCBI Taxonomy" id="2879846"/>
    <lineage>
        <taxon>Bacteria</taxon>
        <taxon>Bacillati</taxon>
        <taxon>Actinomycetota</taxon>
        <taxon>Actinomycetes</taxon>
        <taxon>Kitasatosporales</taxon>
        <taxon>Streptomycetaceae</taxon>
        <taxon>Streptomyces</taxon>
    </lineage>
</organism>
<reference evidence="1" key="1">
    <citation type="submission" date="2021-10" db="EMBL/GenBank/DDBJ databases">
        <title>Streptomyces nigrumlapis sp.nov.,an antimicrobial producing actinobacterium isolated from Black Gobi rocks.</title>
        <authorList>
            <person name="Wen Y."/>
            <person name="Zhang W."/>
            <person name="Liu X.G."/>
        </authorList>
    </citation>
    <scope>NUCLEOTIDE SEQUENCE</scope>
    <source>
        <strain evidence="1">ST13-2-2</strain>
    </source>
</reference>